<gene>
    <name evidence="9" type="ORF">Naga_100083g6</name>
</gene>
<evidence type="ECO:0000256" key="2">
    <source>
        <dbReference type="ARBA" id="ARBA00005334"/>
    </source>
</evidence>
<proteinExistence type="inferred from homology"/>
<dbReference type="InterPro" id="IPR032705">
    <property type="entry name" value="ORC4_C"/>
</dbReference>
<evidence type="ECO:0000256" key="3">
    <source>
        <dbReference type="ARBA" id="ARBA00022705"/>
    </source>
</evidence>
<keyword evidence="4" id="KW-0238">DNA-binding</keyword>
<protein>
    <submittedName>
        <fullName evidence="9">Origin recognition complex subunit 4</fullName>
    </submittedName>
</protein>
<dbReference type="Pfam" id="PF14629">
    <property type="entry name" value="ORC4_C"/>
    <property type="match status" value="1"/>
</dbReference>
<dbReference type="Pfam" id="PF13191">
    <property type="entry name" value="AAA_16"/>
    <property type="match status" value="1"/>
</dbReference>
<feature type="domain" description="Origin recognition complex subunit 4 C-terminal" evidence="8">
    <location>
        <begin position="339"/>
        <end position="468"/>
    </location>
</feature>
<accession>W7U935</accession>
<feature type="domain" description="Orc1-like AAA ATPase" evidence="7">
    <location>
        <begin position="106"/>
        <end position="249"/>
    </location>
</feature>
<evidence type="ECO:0000256" key="4">
    <source>
        <dbReference type="ARBA" id="ARBA00023125"/>
    </source>
</evidence>
<dbReference type="GO" id="GO:0006270">
    <property type="term" value="P:DNA replication initiation"/>
    <property type="evidence" value="ECO:0007669"/>
    <property type="project" value="TreeGrafter"/>
</dbReference>
<evidence type="ECO:0000313" key="10">
    <source>
        <dbReference type="Proteomes" id="UP000019335"/>
    </source>
</evidence>
<keyword evidence="3" id="KW-0235">DNA replication</keyword>
<dbReference type="GO" id="GO:0003688">
    <property type="term" value="F:DNA replication origin binding"/>
    <property type="evidence" value="ECO:0007669"/>
    <property type="project" value="TreeGrafter"/>
</dbReference>
<name>W7U935_9STRA</name>
<dbReference type="InterPro" id="IPR027417">
    <property type="entry name" value="P-loop_NTPase"/>
</dbReference>
<dbReference type="SUPFAM" id="SSF52540">
    <property type="entry name" value="P-loop containing nucleoside triphosphate hydrolases"/>
    <property type="match status" value="1"/>
</dbReference>
<dbReference type="GO" id="GO:0005664">
    <property type="term" value="C:nuclear origin of replication recognition complex"/>
    <property type="evidence" value="ECO:0007669"/>
    <property type="project" value="TreeGrafter"/>
</dbReference>
<comment type="subcellular location">
    <subcellularLocation>
        <location evidence="1">Nucleus</location>
    </subcellularLocation>
</comment>
<dbReference type="OrthoDB" id="343623at2759"/>
<dbReference type="InterPro" id="IPR041664">
    <property type="entry name" value="AAA_16"/>
</dbReference>
<comment type="similarity">
    <text evidence="2">Belongs to the ORC4 family.</text>
</comment>
<dbReference type="PANTHER" id="PTHR12087">
    <property type="entry name" value="ORIGIN RECOGNITION COMPLEX SUBUNIT 4"/>
    <property type="match status" value="1"/>
</dbReference>
<keyword evidence="10" id="KW-1185">Reference proteome</keyword>
<dbReference type="Gene3D" id="3.40.50.300">
    <property type="entry name" value="P-loop containing nucleotide triphosphate hydrolases"/>
    <property type="match status" value="1"/>
</dbReference>
<evidence type="ECO:0000256" key="1">
    <source>
        <dbReference type="ARBA" id="ARBA00004123"/>
    </source>
</evidence>
<dbReference type="InterPro" id="IPR016527">
    <property type="entry name" value="ORC4"/>
</dbReference>
<feature type="region of interest" description="Disordered" evidence="6">
    <location>
        <begin position="36"/>
        <end position="66"/>
    </location>
</feature>
<keyword evidence="5" id="KW-0539">Nucleus</keyword>
<organism evidence="9 10">
    <name type="scientific">Nannochloropsis gaditana</name>
    <dbReference type="NCBI Taxonomy" id="72520"/>
    <lineage>
        <taxon>Eukaryota</taxon>
        <taxon>Sar</taxon>
        <taxon>Stramenopiles</taxon>
        <taxon>Ochrophyta</taxon>
        <taxon>Eustigmatophyceae</taxon>
        <taxon>Eustigmatales</taxon>
        <taxon>Monodopsidaceae</taxon>
        <taxon>Nannochloropsis</taxon>
    </lineage>
</organism>
<evidence type="ECO:0000256" key="5">
    <source>
        <dbReference type="ARBA" id="ARBA00023242"/>
    </source>
</evidence>
<evidence type="ECO:0000313" key="9">
    <source>
        <dbReference type="EMBL" id="EWM29439.1"/>
    </source>
</evidence>
<comment type="caution">
    <text evidence="9">The sequence shown here is derived from an EMBL/GenBank/DDBJ whole genome shotgun (WGS) entry which is preliminary data.</text>
</comment>
<dbReference type="Proteomes" id="UP000019335">
    <property type="component" value="Chromosome 3"/>
</dbReference>
<dbReference type="AlphaFoldDB" id="W7U935"/>
<dbReference type="EMBL" id="AZIL01000161">
    <property type="protein sequence ID" value="EWM29439.1"/>
    <property type="molecule type" value="Genomic_DNA"/>
</dbReference>
<dbReference type="PANTHER" id="PTHR12087:SF0">
    <property type="entry name" value="ORIGIN RECOGNITION COMPLEX SUBUNIT 4"/>
    <property type="match status" value="1"/>
</dbReference>
<evidence type="ECO:0000259" key="7">
    <source>
        <dbReference type="Pfam" id="PF13191"/>
    </source>
</evidence>
<reference evidence="9 10" key="1">
    <citation type="journal article" date="2014" name="Mol. Plant">
        <title>Chromosome Scale Genome Assembly and Transcriptome Profiling of Nannochloropsis gaditana in Nitrogen Depletion.</title>
        <authorList>
            <person name="Corteggiani Carpinelli E."/>
            <person name="Telatin A."/>
            <person name="Vitulo N."/>
            <person name="Forcato C."/>
            <person name="D'Angelo M."/>
            <person name="Schiavon R."/>
            <person name="Vezzi A."/>
            <person name="Giacometti G.M."/>
            <person name="Morosinotto T."/>
            <person name="Valle G."/>
        </authorList>
    </citation>
    <scope>NUCLEOTIDE SEQUENCE [LARGE SCALE GENOMIC DNA]</scope>
    <source>
        <strain evidence="9 10">B-31</strain>
    </source>
</reference>
<sequence length="565" mass="61856">MLFAMNEGKENRHNATVPPVVRDHIVYLVMGSSAASSPERRKRPRSGGDASLCPSSPTPSAPDLDSLEDLRGTPALMSVVSEAQALFKRRLSASYIPPPSLPAPLGLETQAAQIYELLVKALENKMHDPFLLVGSRGTGKSLCLEHAFARLRERYRARQVARPFRVVYVDGWLESTDATAMAEIAAQLEMSKALDTSKKKFTGGSAAGGQGGLGCGANQHLQFIVEAMRRGTSEETPLVFVIDHIEAFAGQGGRGGGGGGGKQLLLYSLMDLQHREDLSFVVVGVSNQLDVLDRLEKRIRSRISNKHIFFPLAHSLDRVILPILAQALSLDAPSASSPAAPTSTLLFEARRRYAHAFKQAWATLLPSLHGLLEWPQKLGRPLRWFTTLTFRAVSHLQGSEAPFLTVAHFKEALHAQSAHATANCKASFSNLANLELLVVTAMKRLVDRGEERCTLDMIWTEYEAFLKQEPLLPCRYSRPVLHKGLLNVLASGLVTLCHRIPPGGKTYLEHAVHAPGKDFGSLDSVDLGTVPLCIAFYPQDLHDFLVAHEHSLPALLTRWGSSWTE</sequence>
<evidence type="ECO:0000256" key="6">
    <source>
        <dbReference type="SAM" id="MobiDB-lite"/>
    </source>
</evidence>
<evidence type="ECO:0000259" key="8">
    <source>
        <dbReference type="Pfam" id="PF14629"/>
    </source>
</evidence>